<keyword evidence="8 18" id="KW-1133">Transmembrane helix</keyword>
<comment type="pathway">
    <text evidence="17">Steroid metabolism; ergosterol biosynthesis; ergosterol from zymosterol: step 5/5.</text>
</comment>
<comment type="caution">
    <text evidence="20">The sequence shown here is derived from an EMBL/GenBank/DDBJ whole genome shotgun (WGS) entry which is preliminary data.</text>
</comment>
<proteinExistence type="inferred from homology"/>
<evidence type="ECO:0000256" key="11">
    <source>
        <dbReference type="ARBA" id="ARBA00023098"/>
    </source>
</evidence>
<dbReference type="AlphaFoldDB" id="A0A8J5QIL0"/>
<keyword evidence="12 18" id="KW-0472">Membrane</keyword>
<dbReference type="PANTHER" id="PTHR21257">
    <property type="entry name" value="DELTA(14)-STEROL REDUCTASE"/>
    <property type="match status" value="1"/>
</dbReference>
<dbReference type="Proteomes" id="UP000694255">
    <property type="component" value="Unassembled WGS sequence"/>
</dbReference>
<protein>
    <recommendedName>
        <fullName evidence="15 18">Delta(24(24(1)))-sterol reductase</fullName>
        <ecNumber evidence="15 18">1.3.1.71</ecNumber>
    </recommendedName>
    <alternativeName>
        <fullName evidence="18">C-24(28) sterol reductase</fullName>
    </alternativeName>
    <alternativeName>
        <fullName evidence="18">Sterol Delta(24(28))-reductase</fullName>
    </alternativeName>
</protein>
<dbReference type="Pfam" id="PF01222">
    <property type="entry name" value="ERG4_ERG24"/>
    <property type="match status" value="1"/>
</dbReference>
<comment type="similarity">
    <text evidence="2 18">Belongs to the ERG4/ERG24 family.</text>
</comment>
<evidence type="ECO:0000256" key="12">
    <source>
        <dbReference type="ARBA" id="ARBA00023136"/>
    </source>
</evidence>
<keyword evidence="7 18" id="KW-0752">Steroid biosynthesis</keyword>
<evidence type="ECO:0000256" key="19">
    <source>
        <dbReference type="SAM" id="MobiDB-lite"/>
    </source>
</evidence>
<accession>A0A8J5QIL0</accession>
<feature type="transmembrane region" description="Helical" evidence="18">
    <location>
        <begin position="53"/>
        <end position="74"/>
    </location>
</feature>
<feature type="transmembrane region" description="Helical" evidence="18">
    <location>
        <begin position="153"/>
        <end position="174"/>
    </location>
</feature>
<keyword evidence="5" id="KW-0256">Endoplasmic reticulum</keyword>
<feature type="compositionally biased region" description="Low complexity" evidence="19">
    <location>
        <begin position="21"/>
        <end position="40"/>
    </location>
</feature>
<keyword evidence="10 18" id="KW-0756">Sterol biosynthesis</keyword>
<feature type="transmembrane region" description="Helical" evidence="18">
    <location>
        <begin position="309"/>
        <end position="332"/>
    </location>
</feature>
<evidence type="ECO:0000256" key="9">
    <source>
        <dbReference type="ARBA" id="ARBA00023002"/>
    </source>
</evidence>
<dbReference type="GO" id="GO:0000246">
    <property type="term" value="F:Delta24(24-1) sterol reductase activity"/>
    <property type="evidence" value="ECO:0007669"/>
    <property type="project" value="UniProtKB-EC"/>
</dbReference>
<reference evidence="20 21" key="1">
    <citation type="journal article" date="2021" name="DNA Res.">
        <title>Genome analysis of Candida subhashii reveals its hybrid nature and dual mitochondrial genome conformations.</title>
        <authorList>
            <person name="Mixao V."/>
            <person name="Hegedusova E."/>
            <person name="Saus E."/>
            <person name="Pryszcz L.P."/>
            <person name="Cillingova A."/>
            <person name="Nosek J."/>
            <person name="Gabaldon T."/>
        </authorList>
    </citation>
    <scope>NUCLEOTIDE SEQUENCE [LARGE SCALE GENOMIC DNA]</scope>
    <source>
        <strain evidence="20 21">CBS 10753</strain>
    </source>
</reference>
<comment type="subcellular location">
    <subcellularLocation>
        <location evidence="1">Endoplasmic reticulum membrane</location>
        <topology evidence="1">Multi-pass membrane protein</topology>
    </subcellularLocation>
</comment>
<dbReference type="EMBL" id="JAGSYN010000123">
    <property type="protein sequence ID" value="KAG7663687.1"/>
    <property type="molecule type" value="Genomic_DNA"/>
</dbReference>
<feature type="transmembrane region" description="Helical" evidence="18">
    <location>
        <begin position="344"/>
        <end position="361"/>
    </location>
</feature>
<dbReference type="OrthoDB" id="5326588at2759"/>
<keyword evidence="4 18" id="KW-0812">Transmembrane</keyword>
<gene>
    <name evidence="20" type="ORF">J8A68_002803</name>
</gene>
<dbReference type="GeneID" id="73469604"/>
<feature type="transmembrane region" description="Helical" evidence="18">
    <location>
        <begin position="186"/>
        <end position="208"/>
    </location>
</feature>
<dbReference type="RefSeq" id="XP_049263919.1">
    <property type="nucleotide sequence ID" value="XM_049406592.1"/>
</dbReference>
<evidence type="ECO:0000256" key="7">
    <source>
        <dbReference type="ARBA" id="ARBA00022955"/>
    </source>
</evidence>
<evidence type="ECO:0000256" key="2">
    <source>
        <dbReference type="ARBA" id="ARBA00005402"/>
    </source>
</evidence>
<evidence type="ECO:0000256" key="17">
    <source>
        <dbReference type="ARBA" id="ARBA00060711"/>
    </source>
</evidence>
<evidence type="ECO:0000256" key="8">
    <source>
        <dbReference type="ARBA" id="ARBA00022989"/>
    </source>
</evidence>
<feature type="transmembrane region" description="Helical" evidence="18">
    <location>
        <begin position="110"/>
        <end position="133"/>
    </location>
</feature>
<evidence type="ECO:0000256" key="16">
    <source>
        <dbReference type="ARBA" id="ARBA00048918"/>
    </source>
</evidence>
<evidence type="ECO:0000256" key="18">
    <source>
        <dbReference type="RuleBase" id="RU369120"/>
    </source>
</evidence>
<keyword evidence="3 18" id="KW-0444">Lipid biosynthesis</keyword>
<evidence type="ECO:0000256" key="6">
    <source>
        <dbReference type="ARBA" id="ARBA00022857"/>
    </source>
</evidence>
<dbReference type="GO" id="GO:0005789">
    <property type="term" value="C:endoplasmic reticulum membrane"/>
    <property type="evidence" value="ECO:0007669"/>
    <property type="project" value="UniProtKB-SubCell"/>
</dbReference>
<dbReference type="PROSITE" id="PS01018">
    <property type="entry name" value="STEROL_REDUCT_2"/>
    <property type="match status" value="1"/>
</dbReference>
<keyword evidence="13 18" id="KW-1207">Sterol metabolism</keyword>
<dbReference type="InterPro" id="IPR018083">
    <property type="entry name" value="Sterol_reductase_CS"/>
</dbReference>
<keyword evidence="6" id="KW-0521">NADP</keyword>
<evidence type="ECO:0000256" key="15">
    <source>
        <dbReference type="ARBA" id="ARBA00038892"/>
    </source>
</evidence>
<evidence type="ECO:0000256" key="10">
    <source>
        <dbReference type="ARBA" id="ARBA00023011"/>
    </source>
</evidence>
<feature type="transmembrane region" description="Helical" evidence="18">
    <location>
        <begin position="250"/>
        <end position="267"/>
    </location>
</feature>
<feature type="transmembrane region" description="Helical" evidence="18">
    <location>
        <begin position="441"/>
        <end position="458"/>
    </location>
</feature>
<evidence type="ECO:0000256" key="1">
    <source>
        <dbReference type="ARBA" id="ARBA00004477"/>
    </source>
</evidence>
<dbReference type="InterPro" id="IPR001171">
    <property type="entry name" value="ERG24_DHCR-like"/>
</dbReference>
<dbReference type="FunFam" id="1.20.120.1630:FF:000003">
    <property type="entry name" value="C-24(28) sterol reductase"/>
    <property type="match status" value="1"/>
</dbReference>
<keyword evidence="9 18" id="KW-0560">Oxidoreductase</keyword>
<keyword evidence="14 18" id="KW-0753">Steroid metabolism</keyword>
<dbReference type="PANTHER" id="PTHR21257:SF31">
    <property type="entry name" value="DELTA(24(24(1)))-STEROL REDUCTASE ERG4"/>
    <property type="match status" value="1"/>
</dbReference>
<dbReference type="PROSITE" id="PS01017">
    <property type="entry name" value="STEROL_REDUCT_1"/>
    <property type="match status" value="1"/>
</dbReference>
<sequence length="488" mass="57108">MSSEITEENAPLVSNEIEASPTTHDTPTTPTEQQQQQDTPRGYLPKDQIEWEFGGPVGAVGMMVGFPLLMWYMWISAEFYNGYPAWPNVDQSWSDFIFVDLWQIFKQHGLPSFGVCFFFTAFILVQAGFYLTLPGVWTKGQPLTHMNNQQLPYYCNAIWSFYTSIVLSLILNFTGILKITYILDHFGAVMTTAIFYGISLSILLYVICLKVTGDYNRMTGNHIYDMFMGAPLNPRLGKYLDLKMFFEVRIPWFILFFISLALCFRQYENYGYVSPQACFLLYAHWLYANACAKGEELIVPTWDMAYEKFGFMLLFWNIAGVPFTYCHCSIYLANHNPEEYQWSIGYNVFLFILISAAYYFFDTGNRQKNSFRRQMAGNTTLRKTFPYLPYSDLVNPKYIKCANGSLLLTDGWYVYARKMHYTADYIQTLTWALMCGMASPFPWFFPVFFFIVLVHRAYRDQRKCARKYGKDWDRYLEACPYMFIPYVW</sequence>
<feature type="region of interest" description="Disordered" evidence="19">
    <location>
        <begin position="1"/>
        <end position="42"/>
    </location>
</feature>
<evidence type="ECO:0000256" key="14">
    <source>
        <dbReference type="ARBA" id="ARBA00023221"/>
    </source>
</evidence>
<dbReference type="EC" id="1.3.1.71" evidence="15 18"/>
<name>A0A8J5QIL0_9ASCO</name>
<evidence type="ECO:0000256" key="3">
    <source>
        <dbReference type="ARBA" id="ARBA00022516"/>
    </source>
</evidence>
<evidence type="ECO:0000256" key="5">
    <source>
        <dbReference type="ARBA" id="ARBA00022824"/>
    </source>
</evidence>
<keyword evidence="11 18" id="KW-0443">Lipid metabolism</keyword>
<evidence type="ECO:0000256" key="13">
    <source>
        <dbReference type="ARBA" id="ARBA00023166"/>
    </source>
</evidence>
<evidence type="ECO:0000313" key="21">
    <source>
        <dbReference type="Proteomes" id="UP000694255"/>
    </source>
</evidence>
<organism evidence="20 21">
    <name type="scientific">[Candida] subhashii</name>
    <dbReference type="NCBI Taxonomy" id="561895"/>
    <lineage>
        <taxon>Eukaryota</taxon>
        <taxon>Fungi</taxon>
        <taxon>Dikarya</taxon>
        <taxon>Ascomycota</taxon>
        <taxon>Saccharomycotina</taxon>
        <taxon>Pichiomycetes</taxon>
        <taxon>Debaryomycetaceae</taxon>
        <taxon>Spathaspora</taxon>
    </lineage>
</organism>
<evidence type="ECO:0000256" key="4">
    <source>
        <dbReference type="ARBA" id="ARBA00022692"/>
    </source>
</evidence>
<evidence type="ECO:0000313" key="20">
    <source>
        <dbReference type="EMBL" id="KAG7663687.1"/>
    </source>
</evidence>
<dbReference type="GO" id="GO:0006696">
    <property type="term" value="P:ergosterol biosynthetic process"/>
    <property type="evidence" value="ECO:0007669"/>
    <property type="project" value="TreeGrafter"/>
</dbReference>
<keyword evidence="21" id="KW-1185">Reference proteome</keyword>
<comment type="catalytic activity">
    <reaction evidence="16">
        <text>ergosterol + NADP(+) = ergosta-5,7,22,24(28)-tetraen-3beta-ol + NADPH + H(+)</text>
        <dbReference type="Rhea" id="RHEA:18501"/>
        <dbReference type="ChEBI" id="CHEBI:15378"/>
        <dbReference type="ChEBI" id="CHEBI:16933"/>
        <dbReference type="ChEBI" id="CHEBI:18249"/>
        <dbReference type="ChEBI" id="CHEBI:57783"/>
        <dbReference type="ChEBI" id="CHEBI:58349"/>
        <dbReference type="EC" id="1.3.1.71"/>
    </reaction>
    <physiologicalReaction direction="right-to-left" evidence="16">
        <dbReference type="Rhea" id="RHEA:18503"/>
    </physiologicalReaction>
</comment>